<dbReference type="PANTHER" id="PTHR21301:SF10">
    <property type="entry name" value="REVERSE TRANSCRIPTASE DOMAIN-CONTAINING PROTEIN"/>
    <property type="match status" value="1"/>
</dbReference>
<proteinExistence type="predicted"/>
<dbReference type="Pfam" id="PF26215">
    <property type="entry name" value="HTH_animal"/>
    <property type="match status" value="1"/>
</dbReference>
<dbReference type="PANTHER" id="PTHR21301">
    <property type="entry name" value="REVERSE TRANSCRIPTASE"/>
    <property type="match status" value="1"/>
</dbReference>
<gene>
    <name evidence="2" type="ORF">GRG538_LOCUS27771</name>
</gene>
<evidence type="ECO:0000313" key="2">
    <source>
        <dbReference type="EMBL" id="CAF3692296.1"/>
    </source>
</evidence>
<dbReference type="InterPro" id="IPR058912">
    <property type="entry name" value="HTH_animal"/>
</dbReference>
<evidence type="ECO:0000313" key="3">
    <source>
        <dbReference type="Proteomes" id="UP000663872"/>
    </source>
</evidence>
<dbReference type="AlphaFoldDB" id="A0A818U235"/>
<feature type="domain" description="Helix-turn-helix" evidence="1">
    <location>
        <begin position="135"/>
        <end position="195"/>
    </location>
</feature>
<reference evidence="2" key="1">
    <citation type="submission" date="2021-02" db="EMBL/GenBank/DDBJ databases">
        <authorList>
            <person name="Nowell W R."/>
        </authorList>
    </citation>
    <scope>NUCLEOTIDE SEQUENCE</scope>
</reference>
<dbReference type="Gene3D" id="3.30.420.10">
    <property type="entry name" value="Ribonuclease H-like superfamily/Ribonuclease H"/>
    <property type="match status" value="1"/>
</dbReference>
<dbReference type="GO" id="GO:0003676">
    <property type="term" value="F:nucleic acid binding"/>
    <property type="evidence" value="ECO:0007669"/>
    <property type="project" value="InterPro"/>
</dbReference>
<dbReference type="Proteomes" id="UP000663872">
    <property type="component" value="Unassembled WGS sequence"/>
</dbReference>
<sequence length="636" mass="74929">MPSDEILMQDRNASWLPISHPYNGQFYHQVRGGAMGSPLTLTISNCYMYFFERQIVNQIRNSGGLYFRYIDDIFITINWPVRHLLKEVDRWNKFDENINLSANIGSIVNFLDLSIENQDGQLYTTVFQKPSYEPYYLPFNSIHPLHMKKNIPFAMLLRAVRYCSTFETYLNEREKLRMALLLNKYPNKNIDEQFNNVLSKFGINEHLTLTNYNRSRQRIIDSPNNVSIDCHGSTIRQYIQEQRWIRRFSLKIWPFTQQPNSVPERTNEDMDSKQKKQRWIRRFSLKPGRFNGRREKSPRLTVSARNLLASTAKMPTALSIPARAVYDKLNSIYVDEAPDLSTAERWSKLFRDGRKEIEDKARPDRPITGTTTENIEYVRLLIDDDPYITIEGIQARTDMSYGTVQLIICDDLKLQKITARYIPKDLSDVQRAERVRICKQNLSKFYQGTWRLCDLINDDESWLYHKQIDHKISNKAWMSIGDPPPTIVRGTRFAPKTLFSIFFKSTGPMLIHRIEHVQAVRHHYYISQRLRRLIDEIKRQRSSHGTRGIKIHHDNGLAIISHSPNFPNFSPCDFWLFDVMKDNLTNQENSESLHNALTDFMNSSNRNEYKKTFEKSIDRMQLCVDKHADYFEHLVK</sequence>
<comment type="caution">
    <text evidence="2">The sequence shown here is derived from an EMBL/GenBank/DDBJ whole genome shotgun (WGS) entry which is preliminary data.</text>
</comment>
<dbReference type="EMBL" id="CAJNYT010004806">
    <property type="protein sequence ID" value="CAF3692296.1"/>
    <property type="molecule type" value="Genomic_DNA"/>
</dbReference>
<name>A0A818U235_9BILA</name>
<evidence type="ECO:0000259" key="1">
    <source>
        <dbReference type="Pfam" id="PF26215"/>
    </source>
</evidence>
<dbReference type="InterPro" id="IPR036397">
    <property type="entry name" value="RNaseH_sf"/>
</dbReference>
<accession>A0A818U235</accession>
<protein>
    <recommendedName>
        <fullName evidence="1">Helix-turn-helix domain-containing protein</fullName>
    </recommendedName>
</protein>
<organism evidence="2 3">
    <name type="scientific">Rotaria socialis</name>
    <dbReference type="NCBI Taxonomy" id="392032"/>
    <lineage>
        <taxon>Eukaryota</taxon>
        <taxon>Metazoa</taxon>
        <taxon>Spiralia</taxon>
        <taxon>Gnathifera</taxon>
        <taxon>Rotifera</taxon>
        <taxon>Eurotatoria</taxon>
        <taxon>Bdelloidea</taxon>
        <taxon>Philodinida</taxon>
        <taxon>Philodinidae</taxon>
        <taxon>Rotaria</taxon>
    </lineage>
</organism>